<name>A0A1F5Z7L1_9BACT</name>
<feature type="transmembrane region" description="Helical" evidence="1">
    <location>
        <begin position="288"/>
        <end position="307"/>
    </location>
</feature>
<feature type="transmembrane region" description="Helical" evidence="1">
    <location>
        <begin position="388"/>
        <end position="404"/>
    </location>
</feature>
<evidence type="ECO:0000313" key="2">
    <source>
        <dbReference type="EMBL" id="OGG08420.1"/>
    </source>
</evidence>
<protein>
    <recommendedName>
        <fullName evidence="4">Membrane protein 6-pyruvoyl-tetrahydropterin synthase-related domain-containing protein</fullName>
    </recommendedName>
</protein>
<feature type="transmembrane region" description="Helical" evidence="1">
    <location>
        <begin position="125"/>
        <end position="147"/>
    </location>
</feature>
<evidence type="ECO:0000313" key="3">
    <source>
        <dbReference type="Proteomes" id="UP000177354"/>
    </source>
</evidence>
<feature type="transmembrane region" description="Helical" evidence="1">
    <location>
        <begin position="327"/>
        <end position="346"/>
    </location>
</feature>
<sequence>MKNIRDKKRILILVLSTVILIPVMLPLFSPNVYGTADGLAHKFRLMSFTRSLTEGNLRVRWLSDQALNFGSPIFLFNYLLPYYVTSIFKLSGFDIRASVQIYQGLTLVMSFIFMFLLAEKLRGKTAGIIAAVVYTYAPYHLLTIYLYEGWGEMTAFVYPPLILYLALRLKETQGKAIPFVLLTLSWFLFILSHNVSVLIYTPILLLLGATLYRFTLAPMLLYINSFISASIISSFFTLPAIFLNNLTAYPSLISKEMGMRGSYYKSLEIQLMTSLETIKTGIAKYYDFTAGLPILFLILLFPAIYLLTRRRKTPFNGKGQNTGNNKVFLLALYILFILCLFLTTLQSDFIWSKLTFLKFIVYPFRMLSPVTFLGSLLAGLLFFGRRQAAVIIVILAVIAGYPYTKAWVEIFPFGDDYFSQPQTFLLAPGTLKNMATAEFLPVNVSIPYILEVEKNYLETGKLPEKFEFLQPVKINRQETGVEKLSVEYSSPSDNTLTVNSFYFPNWKAIIDNKEAAIRNDPNGRMQIQIPAGRHLVKLYFSYSQTEKVANMITIAGLLILGGELIWLRKLKLRF</sequence>
<feature type="transmembrane region" description="Helical" evidence="1">
    <location>
        <begin position="221"/>
        <end position="242"/>
    </location>
</feature>
<comment type="caution">
    <text evidence="2">The sequence shown here is derived from an EMBL/GenBank/DDBJ whole genome shotgun (WGS) entry which is preliminary data.</text>
</comment>
<dbReference type="Proteomes" id="UP000177354">
    <property type="component" value="Unassembled WGS sequence"/>
</dbReference>
<proteinExistence type="predicted"/>
<keyword evidence="1" id="KW-0812">Transmembrane</keyword>
<feature type="transmembrane region" description="Helical" evidence="1">
    <location>
        <begin position="366"/>
        <end position="383"/>
    </location>
</feature>
<feature type="transmembrane region" description="Helical" evidence="1">
    <location>
        <begin position="12"/>
        <end position="29"/>
    </location>
</feature>
<dbReference type="AlphaFoldDB" id="A0A1F5Z7L1"/>
<accession>A0A1F5Z7L1</accession>
<evidence type="ECO:0000256" key="1">
    <source>
        <dbReference type="SAM" id="Phobius"/>
    </source>
</evidence>
<feature type="transmembrane region" description="Helical" evidence="1">
    <location>
        <begin position="99"/>
        <end position="118"/>
    </location>
</feature>
<feature type="transmembrane region" description="Helical" evidence="1">
    <location>
        <begin position="197"/>
        <end position="214"/>
    </location>
</feature>
<evidence type="ECO:0008006" key="4">
    <source>
        <dbReference type="Google" id="ProtNLM"/>
    </source>
</evidence>
<organism evidence="2 3">
    <name type="scientific">Candidatus Gottesmanbacteria bacterium RIFCSPHIGHO2_01_FULL_40_15</name>
    <dbReference type="NCBI Taxonomy" id="1798376"/>
    <lineage>
        <taxon>Bacteria</taxon>
        <taxon>Candidatus Gottesmaniibacteriota</taxon>
    </lineage>
</organism>
<keyword evidence="1" id="KW-1133">Transmembrane helix</keyword>
<gene>
    <name evidence="2" type="ORF">A2777_03140</name>
</gene>
<reference evidence="2 3" key="1">
    <citation type="journal article" date="2016" name="Nat. Commun.">
        <title>Thousands of microbial genomes shed light on interconnected biogeochemical processes in an aquifer system.</title>
        <authorList>
            <person name="Anantharaman K."/>
            <person name="Brown C.T."/>
            <person name="Hug L.A."/>
            <person name="Sharon I."/>
            <person name="Castelle C.J."/>
            <person name="Probst A.J."/>
            <person name="Thomas B.C."/>
            <person name="Singh A."/>
            <person name="Wilkins M.J."/>
            <person name="Karaoz U."/>
            <person name="Brodie E.L."/>
            <person name="Williams K.H."/>
            <person name="Hubbard S.S."/>
            <person name="Banfield J.F."/>
        </authorList>
    </citation>
    <scope>NUCLEOTIDE SEQUENCE [LARGE SCALE GENOMIC DNA]</scope>
</reference>
<keyword evidence="1" id="KW-0472">Membrane</keyword>
<dbReference type="EMBL" id="MFJF01000001">
    <property type="protein sequence ID" value="OGG08420.1"/>
    <property type="molecule type" value="Genomic_DNA"/>
</dbReference>
<feature type="transmembrane region" description="Helical" evidence="1">
    <location>
        <begin position="548"/>
        <end position="567"/>
    </location>
</feature>